<feature type="compositionally biased region" description="Low complexity" evidence="2">
    <location>
        <begin position="431"/>
        <end position="445"/>
    </location>
</feature>
<keyword evidence="5" id="KW-1185">Reference proteome</keyword>
<sequence length="445" mass="50794">MCFCVLYSTTRMSGNKCKSSSDVAIKLIERMEKGEKMVDTAHSYNRNHSTTGIILKNKGKIMEHVTSAVLIISMIISKKYGKEMEEMEKLLIPLSLILIQEKAKGLYEDLKKKHSEESRAHLLMPAMVVSGEAMSANTLAAQRFPEMLQEISDKGEYLPEQIFNVDQKELSWKRMPWGAIAFSDKAAKDRLNMLFGDNASNNLKLKPLLVYHSKNLRALKNIAKGSFPVVWKSNPKTWVRQIEKYCLEKDIPFNILLLLNNSMGYPPCIDNFHSNIKVQFWKDCNIYKARRTLTLLKSPQIGFGRTLLAFTNEDLMELETQSKDEERREEDVTEELKRFMMQVMARGFSLFEETLLVFDRLQQLFRIQSSAAMPSMMRERKKEEQLLRHHWITFTQRVARIESSKEPELVPSASGGKDAAACPPSPIAEDPSAPLSPTASPSSCQ</sequence>
<keyword evidence="1" id="KW-0175">Coiled coil</keyword>
<evidence type="ECO:0000313" key="5">
    <source>
        <dbReference type="Proteomes" id="UP000326062"/>
    </source>
</evidence>
<evidence type="ECO:0000256" key="1">
    <source>
        <dbReference type="SAM" id="Coils"/>
    </source>
</evidence>
<dbReference type="EMBL" id="VCEB01000004">
    <property type="protein sequence ID" value="KAB0378560.1"/>
    <property type="molecule type" value="Genomic_DNA"/>
</dbReference>
<dbReference type="GO" id="GO:0003677">
    <property type="term" value="F:DNA binding"/>
    <property type="evidence" value="ECO:0007669"/>
    <property type="project" value="TreeGrafter"/>
</dbReference>
<dbReference type="GO" id="GO:0005634">
    <property type="term" value="C:nucleus"/>
    <property type="evidence" value="ECO:0007669"/>
    <property type="project" value="TreeGrafter"/>
</dbReference>
<dbReference type="PANTHER" id="PTHR19303:SF26">
    <property type="entry name" value="TIGGER TRANSPOSABLE ELEMENT-DERIVED PROTEIN 1"/>
    <property type="match status" value="1"/>
</dbReference>
<comment type="caution">
    <text evidence="4">The sequence shown here is derived from an EMBL/GenBank/DDBJ whole genome shotgun (WGS) entry which is preliminary data.</text>
</comment>
<evidence type="ECO:0000259" key="3">
    <source>
        <dbReference type="Pfam" id="PF03184"/>
    </source>
</evidence>
<proteinExistence type="predicted"/>
<dbReference type="PANTHER" id="PTHR19303">
    <property type="entry name" value="TRANSPOSON"/>
    <property type="match status" value="1"/>
</dbReference>
<gene>
    <name evidence="4" type="ORF">FD755_010138</name>
</gene>
<feature type="domain" description="DDE-1" evidence="3">
    <location>
        <begin position="188"/>
        <end position="277"/>
    </location>
</feature>
<name>A0A5N3XXA6_MUNRE</name>
<dbReference type="InterPro" id="IPR050863">
    <property type="entry name" value="CenT-Element_Derived"/>
</dbReference>
<dbReference type="Gene3D" id="1.10.10.60">
    <property type="entry name" value="Homeodomain-like"/>
    <property type="match status" value="1"/>
</dbReference>
<feature type="region of interest" description="Disordered" evidence="2">
    <location>
        <begin position="403"/>
        <end position="445"/>
    </location>
</feature>
<accession>A0A5N3XXA6</accession>
<dbReference type="AlphaFoldDB" id="A0A5N3XXA6"/>
<organism evidence="4 5">
    <name type="scientific">Muntiacus reevesi</name>
    <name type="common">Reeves' muntjac</name>
    <name type="synonym">Cervus reevesi</name>
    <dbReference type="NCBI Taxonomy" id="9886"/>
    <lineage>
        <taxon>Eukaryota</taxon>
        <taxon>Metazoa</taxon>
        <taxon>Chordata</taxon>
        <taxon>Craniata</taxon>
        <taxon>Vertebrata</taxon>
        <taxon>Euteleostomi</taxon>
        <taxon>Mammalia</taxon>
        <taxon>Eutheria</taxon>
        <taxon>Laurasiatheria</taxon>
        <taxon>Artiodactyla</taxon>
        <taxon>Ruminantia</taxon>
        <taxon>Pecora</taxon>
        <taxon>Cervidae</taxon>
        <taxon>Muntiacinae</taxon>
        <taxon>Muntiacus</taxon>
    </lineage>
</organism>
<evidence type="ECO:0000256" key="2">
    <source>
        <dbReference type="SAM" id="MobiDB-lite"/>
    </source>
</evidence>
<dbReference type="InterPro" id="IPR004875">
    <property type="entry name" value="DDE_SF_endonuclease_dom"/>
</dbReference>
<protein>
    <recommendedName>
        <fullName evidence="3">DDE-1 domain-containing protein</fullName>
    </recommendedName>
</protein>
<feature type="coiled-coil region" evidence="1">
    <location>
        <begin position="308"/>
        <end position="335"/>
    </location>
</feature>
<reference evidence="4 5" key="1">
    <citation type="submission" date="2019-06" db="EMBL/GenBank/DDBJ databases">
        <title>Discovery of a novel chromosome fission-fusion reversal in muntjac.</title>
        <authorList>
            <person name="Mudd A.B."/>
            <person name="Bredeson J.V."/>
            <person name="Baum R."/>
            <person name="Hockemeyer D."/>
            <person name="Rokhsar D.S."/>
        </authorList>
    </citation>
    <scope>NUCLEOTIDE SEQUENCE [LARGE SCALE GENOMIC DNA]</scope>
    <source>
        <strain evidence="4">UCam_UCB_Mr</strain>
        <tissue evidence="4">Fibroblast cell line</tissue>
    </source>
</reference>
<dbReference type="Proteomes" id="UP000326062">
    <property type="component" value="Chromosome 4"/>
</dbReference>
<dbReference type="Pfam" id="PF03184">
    <property type="entry name" value="DDE_1"/>
    <property type="match status" value="1"/>
</dbReference>
<evidence type="ECO:0000313" key="4">
    <source>
        <dbReference type="EMBL" id="KAB0378560.1"/>
    </source>
</evidence>